<feature type="region of interest" description="Disordered" evidence="7">
    <location>
        <begin position="84"/>
        <end position="118"/>
    </location>
</feature>
<dbReference type="PANTHER" id="PTHR42826">
    <property type="entry name" value="DICARBOXYLATE TRANSPORTER 2.1, CHLOROPLASTIC"/>
    <property type="match status" value="1"/>
</dbReference>
<gene>
    <name evidence="9" type="ORF">PCOR1329_LOCUS10283</name>
</gene>
<dbReference type="NCBIfam" id="TIGR00785">
    <property type="entry name" value="dass"/>
    <property type="match status" value="1"/>
</dbReference>
<dbReference type="Proteomes" id="UP001189429">
    <property type="component" value="Unassembled WGS sequence"/>
</dbReference>
<accession>A0ABN9QGZ7</accession>
<keyword evidence="4" id="KW-1001">Plastid inner membrane</keyword>
<feature type="transmembrane region" description="Helical" evidence="8">
    <location>
        <begin position="247"/>
        <end position="266"/>
    </location>
</feature>
<sequence length="636" mass="65338">MSASWTTLGSSRPLRRGSWQSQPRLRAAMALHGRAARAAAASLAFCLLALAPALPGGDEAEQLAFMGPRAAQGRAAAPCRPLLAGAAPSRAGPPRLPGSPATPRGGLGRAGAAGQWRGPPPAVSGLGGAALGLLLAAGRRRSRGSARRGARGAGSASAAGAAGWKGAKVVPTAITIGIGLLIRFAIPVPAGVSPQGWSVLSLFIATICGIVTGPLPPPGVAFCALTVGMLTGTLTFGEGVAAFTDEVLWLVLLAFFFCKGFAKTGLGERIALSIVRLVGSTTLGLAYGLNAAEGALAAGMPSSAARAAGVFYPLVRSVAQASGSDPADGTERKTGAFLVQSAFQATGNSSSLWLFGAAQNLLALKLAAQAGYVINNPFIAWLKATCVPALTAMVLTPLLVYKVLPPEVKETPEAPKEAKRKLDEMGPMSRDEIILGSTILGMLFMWAGASVIGVKPVTTAVLGLSALLFTGTLTWGDCAGESGAWTTMTWFAILVSMSAMLNKTGVVQWLAGVISSRILAAGLSAVPAFALLLVMYTFSHYAFASQVAHLSALYVPFVVMMVQTGTPPAVAVFALAAASNLFGSLTPYASAQAPVFFAGGYVSQKEWYKLGLIFMIFNMAVWTSVGAVWWKVIGLY</sequence>
<organism evidence="9 10">
    <name type="scientific">Prorocentrum cordatum</name>
    <dbReference type="NCBI Taxonomy" id="2364126"/>
    <lineage>
        <taxon>Eukaryota</taxon>
        <taxon>Sar</taxon>
        <taxon>Alveolata</taxon>
        <taxon>Dinophyceae</taxon>
        <taxon>Prorocentrales</taxon>
        <taxon>Prorocentraceae</taxon>
        <taxon>Prorocentrum</taxon>
    </lineage>
</organism>
<name>A0ABN9QGZ7_9DINO</name>
<comment type="subcellular location">
    <subcellularLocation>
        <location evidence="1">Plastid</location>
        <location evidence="1">Chloroplast inner membrane</location>
        <topology evidence="1">Multi-pass membrane protein</topology>
    </subcellularLocation>
</comment>
<keyword evidence="4" id="KW-0934">Plastid</keyword>
<feature type="transmembrane region" description="Helical" evidence="8">
    <location>
        <begin position="458"/>
        <end position="476"/>
    </location>
</feature>
<evidence type="ECO:0000256" key="1">
    <source>
        <dbReference type="ARBA" id="ARBA00004478"/>
    </source>
</evidence>
<evidence type="ECO:0000313" key="9">
    <source>
        <dbReference type="EMBL" id="CAK0802945.1"/>
    </source>
</evidence>
<reference evidence="9" key="1">
    <citation type="submission" date="2023-10" db="EMBL/GenBank/DDBJ databases">
        <authorList>
            <person name="Chen Y."/>
            <person name="Shah S."/>
            <person name="Dougan E. K."/>
            <person name="Thang M."/>
            <person name="Chan C."/>
        </authorList>
    </citation>
    <scope>NUCLEOTIDE SEQUENCE [LARGE SCALE GENOMIC DNA]</scope>
</reference>
<protein>
    <submittedName>
        <fullName evidence="9">Uncharacterized protein</fullName>
    </submittedName>
</protein>
<dbReference type="InterPro" id="IPR030676">
    <property type="entry name" value="CitT-rel"/>
</dbReference>
<evidence type="ECO:0000313" key="10">
    <source>
        <dbReference type="Proteomes" id="UP001189429"/>
    </source>
</evidence>
<keyword evidence="5 8" id="KW-1133">Transmembrane helix</keyword>
<feature type="transmembrane region" description="Helical" evidence="8">
    <location>
        <begin position="196"/>
        <end position="213"/>
    </location>
</feature>
<feature type="transmembrane region" description="Helical" evidence="8">
    <location>
        <begin position="433"/>
        <end position="452"/>
    </location>
</feature>
<keyword evidence="3 8" id="KW-0812">Transmembrane</keyword>
<dbReference type="InterPro" id="IPR001898">
    <property type="entry name" value="SLC13A/DASS"/>
</dbReference>
<keyword evidence="6 8" id="KW-0472">Membrane</keyword>
<comment type="caution">
    <text evidence="9">The sequence shown here is derived from an EMBL/GenBank/DDBJ whole genome shotgun (WGS) entry which is preliminary data.</text>
</comment>
<evidence type="ECO:0000256" key="6">
    <source>
        <dbReference type="ARBA" id="ARBA00023136"/>
    </source>
</evidence>
<feature type="compositionally biased region" description="Low complexity" evidence="7">
    <location>
        <begin position="84"/>
        <end position="104"/>
    </location>
</feature>
<feature type="transmembrane region" description="Helical" evidence="8">
    <location>
        <begin position="352"/>
        <end position="372"/>
    </location>
</feature>
<feature type="transmembrane region" description="Helical" evidence="8">
    <location>
        <begin position="507"/>
        <end position="534"/>
    </location>
</feature>
<evidence type="ECO:0000256" key="4">
    <source>
        <dbReference type="ARBA" id="ARBA00022780"/>
    </source>
</evidence>
<evidence type="ECO:0000256" key="8">
    <source>
        <dbReference type="SAM" id="Phobius"/>
    </source>
</evidence>
<keyword evidence="10" id="KW-1185">Reference proteome</keyword>
<feature type="transmembrane region" description="Helical" evidence="8">
    <location>
        <begin position="378"/>
        <end position="401"/>
    </location>
</feature>
<feature type="transmembrane region" description="Helical" evidence="8">
    <location>
        <begin position="610"/>
        <end position="630"/>
    </location>
</feature>
<evidence type="ECO:0000256" key="3">
    <source>
        <dbReference type="ARBA" id="ARBA00022692"/>
    </source>
</evidence>
<dbReference type="EMBL" id="CAUYUJ010002909">
    <property type="protein sequence ID" value="CAK0802945.1"/>
    <property type="molecule type" value="Genomic_DNA"/>
</dbReference>
<evidence type="ECO:0000256" key="7">
    <source>
        <dbReference type="SAM" id="MobiDB-lite"/>
    </source>
</evidence>
<evidence type="ECO:0000256" key="5">
    <source>
        <dbReference type="ARBA" id="ARBA00022989"/>
    </source>
</evidence>
<comment type="similarity">
    <text evidence="2">Belongs to the SLC13A/DASS transporter (TC 2.A.47) family. DIT1 subfamily.</text>
</comment>
<proteinExistence type="inferred from homology"/>
<dbReference type="Pfam" id="PF00939">
    <property type="entry name" value="Na_sulph_symp"/>
    <property type="match status" value="1"/>
</dbReference>
<feature type="transmembrane region" description="Helical" evidence="8">
    <location>
        <begin position="169"/>
        <end position="190"/>
    </location>
</feature>
<evidence type="ECO:0000256" key="2">
    <source>
        <dbReference type="ARBA" id="ARBA00007349"/>
    </source>
</evidence>